<keyword evidence="4" id="KW-0255">Endonuclease</keyword>
<dbReference type="InterPro" id="IPR005135">
    <property type="entry name" value="Endo/exonuclease/phosphatase"/>
</dbReference>
<dbReference type="Pfam" id="PF03372">
    <property type="entry name" value="Exo_endo_phos"/>
    <property type="match status" value="1"/>
</dbReference>
<dbReference type="EMBL" id="JAJVKT010000002">
    <property type="protein sequence ID" value="MCE7507431.1"/>
    <property type="molecule type" value="Genomic_DNA"/>
</dbReference>
<keyword evidence="4" id="KW-0540">Nuclease</keyword>
<dbReference type="AlphaFoldDB" id="A0A9Q3W196"/>
<feature type="chain" id="PRO_5040190294" evidence="2">
    <location>
        <begin position="20"/>
        <end position="809"/>
    </location>
</feature>
<dbReference type="Pfam" id="PF00932">
    <property type="entry name" value="LTD"/>
    <property type="match status" value="1"/>
</dbReference>
<feature type="signal peptide" evidence="2">
    <location>
        <begin position="1"/>
        <end position="19"/>
    </location>
</feature>
<evidence type="ECO:0000259" key="3">
    <source>
        <dbReference type="PROSITE" id="PS51841"/>
    </source>
</evidence>
<dbReference type="SUPFAM" id="SSF56219">
    <property type="entry name" value="DNase I-like"/>
    <property type="match status" value="1"/>
</dbReference>
<dbReference type="KEGG" id="axe:P40_21625"/>
<evidence type="ECO:0000256" key="2">
    <source>
        <dbReference type="SAM" id="SignalP"/>
    </source>
</evidence>
<feature type="compositionally biased region" description="Acidic residues" evidence="1">
    <location>
        <begin position="767"/>
        <end position="783"/>
    </location>
</feature>
<dbReference type="Proteomes" id="UP001107961">
    <property type="component" value="Unassembled WGS sequence"/>
</dbReference>
<evidence type="ECO:0000256" key="1">
    <source>
        <dbReference type="SAM" id="MobiDB-lite"/>
    </source>
</evidence>
<dbReference type="InterPro" id="IPR001322">
    <property type="entry name" value="Lamin_tail_dom"/>
</dbReference>
<proteinExistence type="predicted"/>
<keyword evidence="4" id="KW-0378">Hydrolase</keyword>
<dbReference type="CDD" id="cd10283">
    <property type="entry name" value="MnuA_DNase1-like"/>
    <property type="match status" value="1"/>
</dbReference>
<feature type="domain" description="LTD" evidence="3">
    <location>
        <begin position="9"/>
        <end position="125"/>
    </location>
</feature>
<gene>
    <name evidence="4" type="ORF">LZG35_02195</name>
</gene>
<dbReference type="GO" id="GO:0004519">
    <property type="term" value="F:endonuclease activity"/>
    <property type="evidence" value="ECO:0007669"/>
    <property type="project" value="UniProtKB-KW"/>
</dbReference>
<keyword evidence="5" id="KW-1185">Reference proteome</keyword>
<dbReference type="PROSITE" id="PS51841">
    <property type="entry name" value="LTD"/>
    <property type="match status" value="1"/>
</dbReference>
<accession>A0A9Q3W196</accession>
<name>A0A9Q3W196_9GAMM</name>
<sequence>MKRLFLSLTGVLVANAASADLLISEYVEGSSSNKALELHNTSEIALDLSNYSLKLYSNGNASPNASMALSGSLAPGAVWVIVNPGANDKLTALADDPLSVVNHNGDDAYVLFNGDVVVDSFGRVGEDPGDAWTNGDVTTKDRTLRRMANVASGDTVIDDAFDPAEQWIVFDKDDFSGLGLPGEEGTEEEEPPMVELGSCGDPATLISQIQGQGEASPLDGEAHVVEAVVTGVFPDLSGFFVIEEDSDRDGNDLTSEGLFVYTGNNEVSVQAGNQVRVSGAISEYYGQTQIAWNEGAVCADQLAVAPVTLTLPLTAPDQLEALESMWVVSDQTLTVSEVYDLARYGSVMLSHGRRMIPTHAAEPGEAADAVAEINALNRILLDDGSNDENPATVIYPDGGLSATNTLRVGDTITGLEGIVSYGFNDWRIQPILVQIEASNPRPQPPARTAGSNLRVAAFNVLNFFNGDGNGGGFDDPDYRGANNPAEFERQKAKILTALSQLDADVIGLMEIENDGYGNDSAIAELTEALGTSWAFVDPGLERLGTDVIAVGLLYRTDVVEPVGQPATLEGGPFTDKSRQPLAMSFRHLNSGQVVTVSVNHLKSKGSCPKAEDNDDANAEHGQGCWNPLRTESARMLADWLANNPTGLEEAAAGTLIIGDLNAYAKEDPIRALEETGYQNLLARFNGDDAYSYVYKGETGYLDHALADAGLESAILGAGEWHINADEPRALDYNTEYKSEGQIDSFYATDAYRASDHDPVWVDLALDGGEEPQPEPEPGDEDDSGSSGGGALGGLITLALLAGLRRRIHR</sequence>
<feature type="region of interest" description="Disordered" evidence="1">
    <location>
        <begin position="764"/>
        <end position="790"/>
    </location>
</feature>
<dbReference type="PANTHER" id="PTHR42834:SF1">
    <property type="entry name" value="ENDONUCLEASE_EXONUCLEASE_PHOSPHATASE FAMILY PROTEIN (AFU_ORTHOLOGUE AFUA_3G09210)"/>
    <property type="match status" value="1"/>
</dbReference>
<dbReference type="Gene3D" id="3.60.10.10">
    <property type="entry name" value="Endonuclease/exonuclease/phosphatase"/>
    <property type="match status" value="1"/>
</dbReference>
<organism evidence="4 5">
    <name type="scientific">Alloalcanivorax xenomutans</name>
    <dbReference type="NCBI Taxonomy" id="1094342"/>
    <lineage>
        <taxon>Bacteria</taxon>
        <taxon>Pseudomonadati</taxon>
        <taxon>Pseudomonadota</taxon>
        <taxon>Gammaproteobacteria</taxon>
        <taxon>Oceanospirillales</taxon>
        <taxon>Alcanivoracaceae</taxon>
        <taxon>Alloalcanivorax</taxon>
    </lineage>
</organism>
<dbReference type="NCBIfam" id="NF033681">
    <property type="entry name" value="ExeM_NucH_DNase"/>
    <property type="match status" value="1"/>
</dbReference>
<dbReference type="InterPro" id="IPR047971">
    <property type="entry name" value="ExeM-like"/>
</dbReference>
<dbReference type="CDD" id="cd04486">
    <property type="entry name" value="YhcR_OBF_like"/>
    <property type="match status" value="1"/>
</dbReference>
<evidence type="ECO:0000313" key="5">
    <source>
        <dbReference type="Proteomes" id="UP001107961"/>
    </source>
</evidence>
<keyword evidence="2" id="KW-0732">Signal</keyword>
<protein>
    <submittedName>
        <fullName evidence="4">ExeM/NucH family extracellular endonuclease</fullName>
    </submittedName>
</protein>
<dbReference type="InterPro" id="IPR036691">
    <property type="entry name" value="Endo/exonu/phosph_ase_sf"/>
</dbReference>
<dbReference type="RefSeq" id="WP_080531810.1">
    <property type="nucleotide sequence ID" value="NZ_CP012331.1"/>
</dbReference>
<reference evidence="4" key="1">
    <citation type="submission" date="2022-01" db="EMBL/GenBank/DDBJ databases">
        <authorList>
            <person name="Karlyshev A.V."/>
            <person name="Jaspars M."/>
        </authorList>
    </citation>
    <scope>NUCLEOTIDE SEQUENCE</scope>
    <source>
        <strain evidence="4">AGSA3-2</strain>
    </source>
</reference>
<dbReference type="PANTHER" id="PTHR42834">
    <property type="entry name" value="ENDONUCLEASE/EXONUCLEASE/PHOSPHATASE FAMILY PROTEIN (AFU_ORTHOLOGUE AFUA_3G09210)"/>
    <property type="match status" value="1"/>
</dbReference>
<comment type="caution">
    <text evidence="4">The sequence shown here is derived from an EMBL/GenBank/DDBJ whole genome shotgun (WGS) entry which is preliminary data.</text>
</comment>
<evidence type="ECO:0000313" key="4">
    <source>
        <dbReference type="EMBL" id="MCE7507431.1"/>
    </source>
</evidence>